<dbReference type="InterPro" id="IPR005538">
    <property type="entry name" value="LrgA/CidA"/>
</dbReference>
<dbReference type="EMBL" id="SDGV01000040">
    <property type="protein sequence ID" value="THB60126.1"/>
    <property type="molecule type" value="Genomic_DNA"/>
</dbReference>
<keyword evidence="3 6" id="KW-0812">Transmembrane</keyword>
<dbReference type="Proteomes" id="UP000310506">
    <property type="component" value="Unassembled WGS sequence"/>
</dbReference>
<feature type="transmembrane region" description="Helical" evidence="6">
    <location>
        <begin position="57"/>
        <end position="76"/>
    </location>
</feature>
<keyword evidence="5 6" id="KW-0472">Membrane</keyword>
<evidence type="ECO:0000313" key="8">
    <source>
        <dbReference type="Proteomes" id="UP000310506"/>
    </source>
</evidence>
<organism evidence="7 8">
    <name type="scientific">Vagococcus silagei</name>
    <dbReference type="NCBI Taxonomy" id="2508885"/>
    <lineage>
        <taxon>Bacteria</taxon>
        <taxon>Bacillati</taxon>
        <taxon>Bacillota</taxon>
        <taxon>Bacilli</taxon>
        <taxon>Lactobacillales</taxon>
        <taxon>Enterococcaceae</taxon>
        <taxon>Vagococcus</taxon>
    </lineage>
</organism>
<evidence type="ECO:0000256" key="1">
    <source>
        <dbReference type="ARBA" id="ARBA00004651"/>
    </source>
</evidence>
<name>A0A4S3B406_9ENTE</name>
<dbReference type="PANTHER" id="PTHR33931">
    <property type="entry name" value="HOLIN-LIKE PROTEIN CIDA-RELATED"/>
    <property type="match status" value="1"/>
</dbReference>
<protein>
    <submittedName>
        <fullName evidence="7">CidA/LrgA family protein</fullName>
    </submittedName>
</protein>
<dbReference type="RefSeq" id="WP_136137910.1">
    <property type="nucleotide sequence ID" value="NZ_SDGV01000040.1"/>
</dbReference>
<dbReference type="AlphaFoldDB" id="A0A4S3B406"/>
<sequence length="126" mass="14673">MKIIKQFFVIFLFSFLGEMLSKLVPIPGSVIGMVLLFLALHFKWVKLSQIEETGNWLVANMGLFFVPPGVGLMANFEMLKGTWWQLLILMFITTALMMIFVGRVVQRIKRKFDKKIFLKKEFKSHV</sequence>
<keyword evidence="4 6" id="KW-1133">Transmembrane helix</keyword>
<evidence type="ECO:0000256" key="3">
    <source>
        <dbReference type="ARBA" id="ARBA00022692"/>
    </source>
</evidence>
<dbReference type="Pfam" id="PF03788">
    <property type="entry name" value="LrgA"/>
    <property type="match status" value="1"/>
</dbReference>
<accession>A0A4S3B406</accession>
<feature type="transmembrane region" description="Helical" evidence="6">
    <location>
        <begin position="30"/>
        <end position="45"/>
    </location>
</feature>
<comment type="subcellular location">
    <subcellularLocation>
        <location evidence="1">Cell membrane</location>
        <topology evidence="1">Multi-pass membrane protein</topology>
    </subcellularLocation>
</comment>
<feature type="transmembrane region" description="Helical" evidence="6">
    <location>
        <begin position="82"/>
        <end position="105"/>
    </location>
</feature>
<evidence type="ECO:0000256" key="5">
    <source>
        <dbReference type="ARBA" id="ARBA00023136"/>
    </source>
</evidence>
<reference evidence="7 8" key="1">
    <citation type="submission" date="2019-01" db="EMBL/GenBank/DDBJ databases">
        <title>Vagococcus silagei sp. nov. isolated from brewer's grain.</title>
        <authorList>
            <person name="Guu J.-R."/>
        </authorList>
    </citation>
    <scope>NUCLEOTIDE SEQUENCE [LARGE SCALE GENOMIC DNA]</scope>
    <source>
        <strain evidence="7 8">2B-2</strain>
    </source>
</reference>
<comment type="caution">
    <text evidence="7">The sequence shown here is derived from an EMBL/GenBank/DDBJ whole genome shotgun (WGS) entry which is preliminary data.</text>
</comment>
<evidence type="ECO:0000256" key="6">
    <source>
        <dbReference type="SAM" id="Phobius"/>
    </source>
</evidence>
<keyword evidence="2" id="KW-1003">Cell membrane</keyword>
<dbReference type="OrthoDB" id="3176438at2"/>
<proteinExistence type="predicted"/>
<gene>
    <name evidence="7" type="ORF">ESZ54_12105</name>
</gene>
<evidence type="ECO:0000256" key="4">
    <source>
        <dbReference type="ARBA" id="ARBA00022989"/>
    </source>
</evidence>
<keyword evidence="8" id="KW-1185">Reference proteome</keyword>
<dbReference type="PANTHER" id="PTHR33931:SF2">
    <property type="entry name" value="HOLIN-LIKE PROTEIN CIDA"/>
    <property type="match status" value="1"/>
</dbReference>
<evidence type="ECO:0000313" key="7">
    <source>
        <dbReference type="EMBL" id="THB60126.1"/>
    </source>
</evidence>
<evidence type="ECO:0000256" key="2">
    <source>
        <dbReference type="ARBA" id="ARBA00022475"/>
    </source>
</evidence>
<dbReference type="GO" id="GO:0005886">
    <property type="term" value="C:plasma membrane"/>
    <property type="evidence" value="ECO:0007669"/>
    <property type="project" value="UniProtKB-SubCell"/>
</dbReference>